<evidence type="ECO:0000313" key="2">
    <source>
        <dbReference type="EMBL" id="KZT25343.1"/>
    </source>
</evidence>
<feature type="transmembrane region" description="Helical" evidence="1">
    <location>
        <begin position="317"/>
        <end position="341"/>
    </location>
</feature>
<name>A0A165SLH8_9AGAM</name>
<evidence type="ECO:0000256" key="1">
    <source>
        <dbReference type="SAM" id="Phobius"/>
    </source>
</evidence>
<dbReference type="AlphaFoldDB" id="A0A165SLH8"/>
<keyword evidence="1" id="KW-0812">Transmembrane</keyword>
<feature type="transmembrane region" description="Helical" evidence="1">
    <location>
        <begin position="362"/>
        <end position="380"/>
    </location>
</feature>
<organism evidence="2 3">
    <name type="scientific">Neolentinus lepideus HHB14362 ss-1</name>
    <dbReference type="NCBI Taxonomy" id="1314782"/>
    <lineage>
        <taxon>Eukaryota</taxon>
        <taxon>Fungi</taxon>
        <taxon>Dikarya</taxon>
        <taxon>Basidiomycota</taxon>
        <taxon>Agaricomycotina</taxon>
        <taxon>Agaricomycetes</taxon>
        <taxon>Gloeophyllales</taxon>
        <taxon>Gloeophyllaceae</taxon>
        <taxon>Neolentinus</taxon>
    </lineage>
</organism>
<gene>
    <name evidence="2" type="ORF">NEOLEDRAFT_1178452</name>
</gene>
<dbReference type="OrthoDB" id="1856718at2759"/>
<evidence type="ECO:0008006" key="4">
    <source>
        <dbReference type="Google" id="ProtNLM"/>
    </source>
</evidence>
<dbReference type="Proteomes" id="UP000076761">
    <property type="component" value="Unassembled WGS sequence"/>
</dbReference>
<dbReference type="InParanoid" id="A0A165SLH8"/>
<feature type="transmembrane region" description="Helical" evidence="1">
    <location>
        <begin position="89"/>
        <end position="109"/>
    </location>
</feature>
<keyword evidence="1" id="KW-0472">Membrane</keyword>
<feature type="transmembrane region" description="Helical" evidence="1">
    <location>
        <begin position="287"/>
        <end position="311"/>
    </location>
</feature>
<dbReference type="EMBL" id="KV425572">
    <property type="protein sequence ID" value="KZT25343.1"/>
    <property type="molecule type" value="Genomic_DNA"/>
</dbReference>
<evidence type="ECO:0000313" key="3">
    <source>
        <dbReference type="Proteomes" id="UP000076761"/>
    </source>
</evidence>
<dbReference type="InterPro" id="IPR036259">
    <property type="entry name" value="MFS_trans_sf"/>
</dbReference>
<dbReference type="SUPFAM" id="SSF103473">
    <property type="entry name" value="MFS general substrate transporter"/>
    <property type="match status" value="1"/>
</dbReference>
<keyword evidence="1" id="KW-1133">Transmembrane helix</keyword>
<keyword evidence="3" id="KW-1185">Reference proteome</keyword>
<proteinExistence type="predicted"/>
<dbReference type="STRING" id="1314782.A0A165SLH8"/>
<feature type="transmembrane region" description="Helical" evidence="1">
    <location>
        <begin position="253"/>
        <end position="275"/>
    </location>
</feature>
<feature type="transmembrane region" description="Helical" evidence="1">
    <location>
        <begin position="392"/>
        <end position="414"/>
    </location>
</feature>
<sequence length="443" mass="49029">MTCSPGCVLVQRGEGDNQHPLRVHGALLPWLDALTNVLTMHFPIVALLGFHEALDLTSLQFCTLIAAYYVGQIPPPLLTRLTQQTGDKWLVTGPVSALMLGTVSILMGFTTNFSQAVLARALLSFLSVTLSLFKGDLLNPAWVWPPEAWTTPLVHVIGLGQAAMLVCARSEGELWWLTEPEKHLVARWKMEQDQQWEAANAPVEAVTQSSIHIPYTKILCLGFAHAAVGAARSYEQFWPLITIAVVGIDKPGLGMMTLISAPWLVPGSLLVGLTWCWKKLMCRCASFVVQVLFVSVFFPWIAGFAGLQILATVNVKGWLVLSLFLTPLTSTSNMAYQLNFWKGMAELLEAIPPGWKRAARSFMFMCSTIGTILGCYFWRMSDGVEPFYQMGAFVSAMCLGQMLPAFTLCMSEYLSTALHHVKMQVAENPTKEMDMVLKHEQLL</sequence>
<protein>
    <recommendedName>
        <fullName evidence="4">MFS general substrate transporter</fullName>
    </recommendedName>
</protein>
<reference evidence="2 3" key="1">
    <citation type="journal article" date="2016" name="Mol. Biol. Evol.">
        <title>Comparative Genomics of Early-Diverging Mushroom-Forming Fungi Provides Insights into the Origins of Lignocellulose Decay Capabilities.</title>
        <authorList>
            <person name="Nagy L.G."/>
            <person name="Riley R."/>
            <person name="Tritt A."/>
            <person name="Adam C."/>
            <person name="Daum C."/>
            <person name="Floudas D."/>
            <person name="Sun H."/>
            <person name="Yadav J.S."/>
            <person name="Pangilinan J."/>
            <person name="Larsson K.H."/>
            <person name="Matsuura K."/>
            <person name="Barry K."/>
            <person name="Labutti K."/>
            <person name="Kuo R."/>
            <person name="Ohm R.A."/>
            <person name="Bhattacharya S.S."/>
            <person name="Shirouzu T."/>
            <person name="Yoshinaga Y."/>
            <person name="Martin F.M."/>
            <person name="Grigoriev I.V."/>
            <person name="Hibbett D.S."/>
        </authorList>
    </citation>
    <scope>NUCLEOTIDE SEQUENCE [LARGE SCALE GENOMIC DNA]</scope>
    <source>
        <strain evidence="2 3">HHB14362 ss-1</strain>
    </source>
</reference>
<accession>A0A165SLH8</accession>